<evidence type="ECO:0000259" key="2">
    <source>
        <dbReference type="PROSITE" id="PS50263"/>
    </source>
</evidence>
<dbReference type="PROSITE" id="PS50263">
    <property type="entry name" value="CN_HYDROLASE"/>
    <property type="match status" value="1"/>
</dbReference>
<dbReference type="InterPro" id="IPR036526">
    <property type="entry name" value="C-N_Hydrolase_sf"/>
</dbReference>
<protein>
    <recommendedName>
        <fullName evidence="2">CN hydrolase domain-containing protein</fullName>
    </recommendedName>
</protein>
<dbReference type="Gene3D" id="3.60.110.10">
    <property type="entry name" value="Carbon-nitrogen hydrolase"/>
    <property type="match status" value="1"/>
</dbReference>
<dbReference type="InterPro" id="IPR050345">
    <property type="entry name" value="Aliph_Amidase/BUP"/>
</dbReference>
<keyword evidence="1" id="KW-0378">Hydrolase</keyword>
<organism evidence="3 4">
    <name type="scientific">Acidovorax lacteus</name>
    <dbReference type="NCBI Taxonomy" id="1924988"/>
    <lineage>
        <taxon>Bacteria</taxon>
        <taxon>Pseudomonadati</taxon>
        <taxon>Pseudomonadota</taxon>
        <taxon>Betaproteobacteria</taxon>
        <taxon>Burkholderiales</taxon>
        <taxon>Comamonadaceae</taxon>
        <taxon>Acidovorax</taxon>
    </lineage>
</organism>
<accession>A0ABP8L698</accession>
<dbReference type="PANTHER" id="PTHR43674">
    <property type="entry name" value="NITRILASE C965.09-RELATED"/>
    <property type="match status" value="1"/>
</dbReference>
<evidence type="ECO:0000313" key="3">
    <source>
        <dbReference type="EMBL" id="GAA4422527.1"/>
    </source>
</evidence>
<dbReference type="RefSeq" id="WP_345062565.1">
    <property type="nucleotide sequence ID" value="NZ_BAABEX010000008.1"/>
</dbReference>
<name>A0ABP8L698_9BURK</name>
<dbReference type="EMBL" id="BAABEX010000008">
    <property type="protein sequence ID" value="GAA4422527.1"/>
    <property type="molecule type" value="Genomic_DNA"/>
</dbReference>
<dbReference type="Proteomes" id="UP001501788">
    <property type="component" value="Unassembled WGS sequence"/>
</dbReference>
<dbReference type="InterPro" id="IPR003010">
    <property type="entry name" value="C-N_Hydrolase"/>
</dbReference>
<reference evidence="4" key="1">
    <citation type="journal article" date="2019" name="Int. J. Syst. Evol. Microbiol.">
        <title>The Global Catalogue of Microorganisms (GCM) 10K type strain sequencing project: providing services to taxonomists for standard genome sequencing and annotation.</title>
        <authorList>
            <consortium name="The Broad Institute Genomics Platform"/>
            <consortium name="The Broad Institute Genome Sequencing Center for Infectious Disease"/>
            <person name="Wu L."/>
            <person name="Ma J."/>
        </authorList>
    </citation>
    <scope>NUCLEOTIDE SEQUENCE [LARGE SCALE GENOMIC DNA]</scope>
    <source>
        <strain evidence="4">JCM 31890</strain>
    </source>
</reference>
<keyword evidence="4" id="KW-1185">Reference proteome</keyword>
<dbReference type="CDD" id="cd07197">
    <property type="entry name" value="nitrilase"/>
    <property type="match status" value="1"/>
</dbReference>
<dbReference type="Pfam" id="PF00795">
    <property type="entry name" value="CN_hydrolase"/>
    <property type="match status" value="1"/>
</dbReference>
<proteinExistence type="predicted"/>
<evidence type="ECO:0000256" key="1">
    <source>
        <dbReference type="ARBA" id="ARBA00022801"/>
    </source>
</evidence>
<dbReference type="PANTHER" id="PTHR43674:SF2">
    <property type="entry name" value="BETA-UREIDOPROPIONASE"/>
    <property type="match status" value="1"/>
</dbReference>
<dbReference type="SUPFAM" id="SSF56317">
    <property type="entry name" value="Carbon-nitrogen hydrolase"/>
    <property type="match status" value="1"/>
</dbReference>
<sequence>MQVTVCELPSQPEAMEAAWRALCAHTAVAQPDLVVLPEFAWVEPVWESATLDPARWSAAVARTDAWMQRLPELGAACVVGARPVTDCGRRFNEGFAWTPAGGARRLRRKYHLPDEPGGREARWWDRGDATFPEFDIAGHPMGLNICTELWALDTLAGYTHQGVRAILTPRATAAATTGKWLALGTVAAVRSGAFSISSNRVDSHGCYGGAGWIIDPDGLLLARTSAEQPFCTAELDFAAPSRARHTYPRYVFEAAHSTGAHAAQPPFTPHPHTHD</sequence>
<feature type="domain" description="CN hydrolase" evidence="2">
    <location>
        <begin position="1"/>
        <end position="237"/>
    </location>
</feature>
<comment type="caution">
    <text evidence="3">The sequence shown here is derived from an EMBL/GenBank/DDBJ whole genome shotgun (WGS) entry which is preliminary data.</text>
</comment>
<evidence type="ECO:0000313" key="4">
    <source>
        <dbReference type="Proteomes" id="UP001501788"/>
    </source>
</evidence>
<gene>
    <name evidence="3" type="ORF">GCM10023090_13720</name>
</gene>